<organism evidence="1">
    <name type="scientific">uncultured Caudovirales phage</name>
    <dbReference type="NCBI Taxonomy" id="2100421"/>
    <lineage>
        <taxon>Viruses</taxon>
        <taxon>Duplodnaviria</taxon>
        <taxon>Heunggongvirae</taxon>
        <taxon>Uroviricota</taxon>
        <taxon>Caudoviricetes</taxon>
        <taxon>Peduoviridae</taxon>
        <taxon>Maltschvirus</taxon>
        <taxon>Maltschvirus maltsch</taxon>
    </lineage>
</organism>
<dbReference type="EMBL" id="LR796677">
    <property type="protein sequence ID" value="CAB4159084.1"/>
    <property type="molecule type" value="Genomic_DNA"/>
</dbReference>
<sequence length="377" mass="41653">MSAEFLHLCAVTLANDDSDRAQEANGIGFSANDSAFGHRLAKSDPSSWSEQLTADAWHTLIRYRKQLASVGLDVEAIPEPKLEKSSDRKANTRFATFDNGRFTLAFPYDLDLVTAVKTLEGRRYDAETKVWSVPASSSSQVALLCARYGFSLSDGATSALTQQHATQPDTAPVTGTLTQHGARFHLKFSYDPEAVKAVKEINGRRWNPDEKVWVIPISSVRLVFSFCDQFGIDISAVMEVPDSDPVIEPDISIDQFGFVIRFPYDRDIVQQVRDLPTATFDKLVGGWRVARSASIEVAVFAQSTNAVTNETVADIFVEANEQLARIDKSRATDAELNIPTLNGTLLPFQRAGVVYALEALNYEPSPDGVWRKKERNA</sequence>
<name>A0A6J5NV34_9CAUD</name>
<reference evidence="1" key="1">
    <citation type="submission" date="2020-04" db="EMBL/GenBank/DDBJ databases">
        <authorList>
            <person name="Chiriac C."/>
            <person name="Salcher M."/>
            <person name="Ghai R."/>
            <person name="Kavagutti S V."/>
        </authorList>
    </citation>
    <scope>NUCLEOTIDE SEQUENCE</scope>
</reference>
<proteinExistence type="predicted"/>
<accession>A0A6J5NV34</accession>
<protein>
    <submittedName>
        <fullName evidence="1">Uncharacterized protein</fullName>
    </submittedName>
</protein>
<evidence type="ECO:0000313" key="1">
    <source>
        <dbReference type="EMBL" id="CAB4159084.1"/>
    </source>
</evidence>
<gene>
    <name evidence="1" type="ORF">UFOVP711_52</name>
</gene>